<evidence type="ECO:0000256" key="3">
    <source>
        <dbReference type="ARBA" id="ARBA00023242"/>
    </source>
</evidence>
<protein>
    <recommendedName>
        <fullName evidence="5">BRCT domain-containing protein</fullName>
    </recommendedName>
</protein>
<dbReference type="Gene3D" id="3.40.50.10190">
    <property type="entry name" value="BRCT domain"/>
    <property type="match status" value="1"/>
</dbReference>
<keyword evidence="2" id="KW-0227">DNA damage</keyword>
<dbReference type="PANTHER" id="PTHR15321:SF3">
    <property type="entry name" value="TP53-BINDING PROTEIN 1"/>
    <property type="match status" value="1"/>
</dbReference>
<feature type="compositionally biased region" description="Polar residues" evidence="4">
    <location>
        <begin position="350"/>
        <end position="359"/>
    </location>
</feature>
<evidence type="ECO:0000259" key="5">
    <source>
        <dbReference type="PROSITE" id="PS50172"/>
    </source>
</evidence>
<feature type="compositionally biased region" description="Basic and acidic residues" evidence="4">
    <location>
        <begin position="679"/>
        <end position="692"/>
    </location>
</feature>
<keyword evidence="7" id="KW-1185">Reference proteome</keyword>
<dbReference type="CDD" id="cd17745">
    <property type="entry name" value="BRCT_p53bp1_rpt1"/>
    <property type="match status" value="1"/>
</dbReference>
<feature type="compositionally biased region" description="Polar residues" evidence="4">
    <location>
        <begin position="814"/>
        <end position="828"/>
    </location>
</feature>
<organism evidence="6 7">
    <name type="scientific">Lentithecium fluviatile CBS 122367</name>
    <dbReference type="NCBI Taxonomy" id="1168545"/>
    <lineage>
        <taxon>Eukaryota</taxon>
        <taxon>Fungi</taxon>
        <taxon>Dikarya</taxon>
        <taxon>Ascomycota</taxon>
        <taxon>Pezizomycotina</taxon>
        <taxon>Dothideomycetes</taxon>
        <taxon>Pleosporomycetidae</taxon>
        <taxon>Pleosporales</taxon>
        <taxon>Massarineae</taxon>
        <taxon>Lentitheciaceae</taxon>
        <taxon>Lentithecium</taxon>
    </lineage>
</organism>
<comment type="subcellular location">
    <subcellularLocation>
        <location evidence="1">Nucleus</location>
    </subcellularLocation>
</comment>
<dbReference type="GO" id="GO:0000077">
    <property type="term" value="P:DNA damage checkpoint signaling"/>
    <property type="evidence" value="ECO:0007669"/>
    <property type="project" value="TreeGrafter"/>
</dbReference>
<sequence length="1464" mass="160845">MYQTFDGVMDAPGDTQPDSQMFRQYTSGLVESNRELASNLGVPHDMGANAPTDDCEMVESSQSQPSNTITSPTVMHDDPETQFRDNEPLTSPLKFETPAIAGRKRNSQGQALSSAMKTNTTPGTVLSASAFFGFGNGGNGNNSMSLTQAFNATQARTSPVVEETTEDFVFQRPSPNFVNARQRHSSPPVALSSPIKDAARTYPATDSILRSSSEPRADYETLKQSQERRKLELRHEDTWTSVVTQDCWEEPTAVQKRYDKRRAKEKLDQEAALALANVSAPTPSVRRVKKRGLLSMTANYRLPQMSRARAPATLDDPTNADANDDSPDELSQTVPVTVDQEEDSPDELSQDISVPSSARASRERPLVNEEGAGDRVQVPNTSSHPQHLRTLSGQSARNLSQPDTPSSQLQRESQFRAFASQPLHRSIAKLKSSREPEVIMDSQPEENSDTPRPPKALRFPSSPSTNQYSINQTVLQNQSGLTSPVVSSSMPPMPPRSSSPERAETRKAGLPEDATEGVPSSPPIVPQDEITYDEHAYEDNSEDDQESKDTHSNPEDVDPKDEDDLPVAKAERNGRAEPEVDAPIKEADQDPNVEERISGDMKMGSDDEIPETIEEELPELHNEEEELIRSIHPEGDLDDVARLPMAPPRVQRQSTVPETDMLDETQPFFFPEPTTTPQLEDHAEDAAPKADDGLADTNSTSAFHTGKEQQSASQSATVPNGTAEEGATLRPLAGPEVRSLLDIANQPDTQRSADLDVIDMPQLSFAAELEDTIDAIMTATSPVRPTKRHKVTYRAKKKSYRSPVGETDPPSEHAPSSTLKRGANQRSWTPPFAPTQESASQRMLAEARVRVEEIFAQAATLKSKPRVKSTQPRTPRSGTLKPVDKTLLARSPGTPKPSLREANVEEAPPTRSVEAANADITMHDADADDSEADELAGPPPQVAKKQPVVKTATDDGEPPTGELLTPNRILAAWPGGHFYPATCLCRYDAKRYQIRYDYDGAIHEVASTNIRAFDLRPGDHVKLDIKGMKKQSYVVVGFKNKIDMVNLTTEYPTTDQRGYATMVVEEKERESLPAAKNGHPRKRFEVQMSTVYLTKTLWARFRDRLYKHTSTNTPVPSASPVGTPSSGPDVAPTPTYRRRSTVGPSFLREPTARVPSVVSSLPANGAIFDNMIFAVTLTNKSSDRDAIIELITSNGGEIVEDGFHDMFIVESAKPPPSSDSTLVFSSGLDGLVMYREYENLGFAALITDSHSRRTKHFQALALNLPILHFRWIQDSVSASRPVPFAKHLLPAGVSTYLDPEGVIRSRTMETYDPADENVNFLSTIKERDLLLRNQAVILVTNAGKRELELMHAYLFLTHALGPKDVGRCKDLFAAKEIIKTGQFDWVFVKDGPAGVAEAAEILFGDTSGDTVVVKKKGPGRKRKRDDGSEPELLVRSGFIAGKKIRVACDEFVIQSLILGALIEE</sequence>
<evidence type="ECO:0000256" key="4">
    <source>
        <dbReference type="SAM" id="MobiDB-lite"/>
    </source>
</evidence>
<dbReference type="InterPro" id="IPR047249">
    <property type="entry name" value="BRCT_p53bp1-like_rpt1"/>
</dbReference>
<feature type="compositionally biased region" description="Basic residues" evidence="4">
    <location>
        <begin position="785"/>
        <end position="800"/>
    </location>
</feature>
<dbReference type="InterPro" id="IPR041297">
    <property type="entry name" value="Crb2_Tudor"/>
</dbReference>
<name>A0A6G1J5B8_9PLEO</name>
<dbReference type="PROSITE" id="PS50172">
    <property type="entry name" value="BRCT"/>
    <property type="match status" value="1"/>
</dbReference>
<dbReference type="Pfam" id="PF00533">
    <property type="entry name" value="BRCT"/>
    <property type="match status" value="1"/>
</dbReference>
<feature type="domain" description="BRCT" evidence="5">
    <location>
        <begin position="1163"/>
        <end position="1289"/>
    </location>
</feature>
<dbReference type="SUPFAM" id="SSF52113">
    <property type="entry name" value="BRCT domain"/>
    <property type="match status" value="1"/>
</dbReference>
<dbReference type="GO" id="GO:0042393">
    <property type="term" value="F:histone binding"/>
    <property type="evidence" value="ECO:0007669"/>
    <property type="project" value="TreeGrafter"/>
</dbReference>
<feature type="compositionally biased region" description="Low complexity" evidence="4">
    <location>
        <begin position="942"/>
        <end position="951"/>
    </location>
</feature>
<evidence type="ECO:0000313" key="6">
    <source>
        <dbReference type="EMBL" id="KAF2685401.1"/>
    </source>
</evidence>
<evidence type="ECO:0000256" key="1">
    <source>
        <dbReference type="ARBA" id="ARBA00004123"/>
    </source>
</evidence>
<dbReference type="InterPro" id="IPR036420">
    <property type="entry name" value="BRCT_dom_sf"/>
</dbReference>
<feature type="compositionally biased region" description="Polar residues" evidence="4">
    <location>
        <begin position="378"/>
        <end position="388"/>
    </location>
</feature>
<dbReference type="Gene3D" id="2.30.30.140">
    <property type="match status" value="1"/>
</dbReference>
<feature type="region of interest" description="Disordered" evidence="4">
    <location>
        <begin position="862"/>
        <end position="961"/>
    </location>
</feature>
<gene>
    <name evidence="6" type="ORF">K458DRAFT_417459</name>
</gene>
<feature type="compositionally biased region" description="Acidic residues" evidence="4">
    <location>
        <begin position="339"/>
        <end position="349"/>
    </location>
</feature>
<dbReference type="GO" id="GO:0045944">
    <property type="term" value="P:positive regulation of transcription by RNA polymerase II"/>
    <property type="evidence" value="ECO:0007669"/>
    <property type="project" value="TreeGrafter"/>
</dbReference>
<dbReference type="GO" id="GO:0005634">
    <property type="term" value="C:nucleus"/>
    <property type="evidence" value="ECO:0007669"/>
    <property type="project" value="UniProtKB-SubCell"/>
</dbReference>
<dbReference type="OrthoDB" id="129353at2759"/>
<feature type="region of interest" description="Disordered" evidence="4">
    <location>
        <begin position="1109"/>
        <end position="1142"/>
    </location>
</feature>
<feature type="compositionally biased region" description="Polar residues" evidence="4">
    <location>
        <begin position="1109"/>
        <end position="1126"/>
    </location>
</feature>
<feature type="compositionally biased region" description="Polar residues" evidence="4">
    <location>
        <begin position="461"/>
        <end position="482"/>
    </location>
</feature>
<dbReference type="SMART" id="SM00292">
    <property type="entry name" value="BRCT"/>
    <property type="match status" value="1"/>
</dbReference>
<dbReference type="InterPro" id="IPR001357">
    <property type="entry name" value="BRCT_dom"/>
</dbReference>
<accession>A0A6G1J5B8</accession>
<feature type="region of interest" description="Disordered" evidence="4">
    <location>
        <begin position="54"/>
        <end position="74"/>
    </location>
</feature>
<evidence type="ECO:0000256" key="2">
    <source>
        <dbReference type="ARBA" id="ARBA00022763"/>
    </source>
</evidence>
<proteinExistence type="predicted"/>
<keyword evidence="3" id="KW-0539">Nucleus</keyword>
<dbReference type="InterPro" id="IPR047252">
    <property type="entry name" value="TP53BP1-like"/>
</dbReference>
<feature type="compositionally biased region" description="Polar residues" evidence="4">
    <location>
        <begin position="59"/>
        <end position="73"/>
    </location>
</feature>
<feature type="compositionally biased region" description="Basic and acidic residues" evidence="4">
    <location>
        <begin position="499"/>
        <end position="510"/>
    </location>
</feature>
<feature type="compositionally biased region" description="Polar residues" evidence="4">
    <location>
        <begin position="696"/>
        <end position="720"/>
    </location>
</feature>
<evidence type="ECO:0000313" key="7">
    <source>
        <dbReference type="Proteomes" id="UP000799291"/>
    </source>
</evidence>
<dbReference type="Proteomes" id="UP000799291">
    <property type="component" value="Unassembled WGS sequence"/>
</dbReference>
<dbReference type="EMBL" id="MU005579">
    <property type="protein sequence ID" value="KAF2685401.1"/>
    <property type="molecule type" value="Genomic_DNA"/>
</dbReference>
<feature type="region of interest" description="Disordered" evidence="4">
    <location>
        <begin position="665"/>
        <end position="754"/>
    </location>
</feature>
<feature type="compositionally biased region" description="Basic and acidic residues" evidence="4">
    <location>
        <begin position="569"/>
        <end position="605"/>
    </location>
</feature>
<dbReference type="PANTHER" id="PTHR15321">
    <property type="entry name" value="TUMOR SUPPRESSOR P53-BINDING PROTEIN 1"/>
    <property type="match status" value="1"/>
</dbReference>
<feature type="region of interest" description="Disordered" evidence="4">
    <location>
        <begin position="417"/>
        <end position="606"/>
    </location>
</feature>
<feature type="compositionally biased region" description="Acidic residues" evidence="4">
    <location>
        <begin position="555"/>
        <end position="565"/>
    </location>
</feature>
<feature type="region of interest" description="Disordered" evidence="4">
    <location>
        <begin position="784"/>
        <end position="844"/>
    </location>
</feature>
<reference evidence="6" key="1">
    <citation type="journal article" date="2020" name="Stud. Mycol.">
        <title>101 Dothideomycetes genomes: a test case for predicting lifestyles and emergence of pathogens.</title>
        <authorList>
            <person name="Haridas S."/>
            <person name="Albert R."/>
            <person name="Binder M."/>
            <person name="Bloem J."/>
            <person name="Labutti K."/>
            <person name="Salamov A."/>
            <person name="Andreopoulos B."/>
            <person name="Baker S."/>
            <person name="Barry K."/>
            <person name="Bills G."/>
            <person name="Bluhm B."/>
            <person name="Cannon C."/>
            <person name="Castanera R."/>
            <person name="Culley D."/>
            <person name="Daum C."/>
            <person name="Ezra D."/>
            <person name="Gonzalez J."/>
            <person name="Henrissat B."/>
            <person name="Kuo A."/>
            <person name="Liang C."/>
            <person name="Lipzen A."/>
            <person name="Lutzoni F."/>
            <person name="Magnuson J."/>
            <person name="Mondo S."/>
            <person name="Nolan M."/>
            <person name="Ohm R."/>
            <person name="Pangilinan J."/>
            <person name="Park H.-J."/>
            <person name="Ramirez L."/>
            <person name="Alfaro M."/>
            <person name="Sun H."/>
            <person name="Tritt A."/>
            <person name="Yoshinaga Y."/>
            <person name="Zwiers L.-H."/>
            <person name="Turgeon B."/>
            <person name="Goodwin S."/>
            <person name="Spatafora J."/>
            <person name="Crous P."/>
            <person name="Grigoriev I."/>
        </authorList>
    </citation>
    <scope>NUCLEOTIDE SEQUENCE</scope>
    <source>
        <strain evidence="6">CBS 122367</strain>
    </source>
</reference>
<feature type="region of interest" description="Disordered" evidence="4">
    <location>
        <begin position="304"/>
        <end position="388"/>
    </location>
</feature>
<feature type="compositionally biased region" description="Low complexity" evidence="4">
    <location>
        <begin position="665"/>
        <end position="678"/>
    </location>
</feature>
<dbReference type="Pfam" id="PF18115">
    <property type="entry name" value="Tudor_3"/>
    <property type="match status" value="1"/>
</dbReference>
<feature type="compositionally biased region" description="Polar residues" evidence="4">
    <location>
        <begin position="868"/>
        <end position="877"/>
    </location>
</feature>